<dbReference type="Gene3D" id="1.10.357.10">
    <property type="entry name" value="Tetracycline Repressor, domain 2"/>
    <property type="match status" value="1"/>
</dbReference>
<proteinExistence type="predicted"/>
<evidence type="ECO:0000259" key="5">
    <source>
        <dbReference type="PROSITE" id="PS50977"/>
    </source>
</evidence>
<feature type="domain" description="HTH tetR-type" evidence="5">
    <location>
        <begin position="17"/>
        <end position="77"/>
    </location>
</feature>
<evidence type="ECO:0000256" key="1">
    <source>
        <dbReference type="ARBA" id="ARBA00023015"/>
    </source>
</evidence>
<dbReference type="Pfam" id="PF17754">
    <property type="entry name" value="TetR_C_14"/>
    <property type="match status" value="1"/>
</dbReference>
<dbReference type="PANTHER" id="PTHR30055">
    <property type="entry name" value="HTH-TYPE TRANSCRIPTIONAL REGULATOR RUTR"/>
    <property type="match status" value="1"/>
</dbReference>
<keyword evidence="2 4" id="KW-0238">DNA-binding</keyword>
<dbReference type="Gene3D" id="1.10.10.60">
    <property type="entry name" value="Homeodomain-like"/>
    <property type="match status" value="1"/>
</dbReference>
<keyword evidence="1" id="KW-0805">Transcription regulation</keyword>
<dbReference type="RefSeq" id="WP_106348256.1">
    <property type="nucleotide sequence ID" value="NZ_PVUE01000004.1"/>
</dbReference>
<dbReference type="PANTHER" id="PTHR30055:SF234">
    <property type="entry name" value="HTH-TYPE TRANSCRIPTIONAL REGULATOR BETI"/>
    <property type="match status" value="1"/>
</dbReference>
<dbReference type="PROSITE" id="PS01081">
    <property type="entry name" value="HTH_TETR_1"/>
    <property type="match status" value="1"/>
</dbReference>
<protein>
    <submittedName>
        <fullName evidence="6">TetR family transcriptional regulator</fullName>
    </submittedName>
</protein>
<keyword evidence="7" id="KW-1185">Reference proteome</keyword>
<dbReference type="InterPro" id="IPR023772">
    <property type="entry name" value="DNA-bd_HTH_TetR-type_CS"/>
</dbReference>
<gene>
    <name evidence="6" type="ORF">CLV47_10457</name>
</gene>
<evidence type="ECO:0000256" key="3">
    <source>
        <dbReference type="ARBA" id="ARBA00023163"/>
    </source>
</evidence>
<dbReference type="InterPro" id="IPR041347">
    <property type="entry name" value="MftR_C"/>
</dbReference>
<dbReference type="Proteomes" id="UP000237752">
    <property type="component" value="Unassembled WGS sequence"/>
</dbReference>
<accession>A0A2T1A2A1</accession>
<dbReference type="GO" id="GO:0000976">
    <property type="term" value="F:transcription cis-regulatory region binding"/>
    <property type="evidence" value="ECO:0007669"/>
    <property type="project" value="TreeGrafter"/>
</dbReference>
<dbReference type="PRINTS" id="PR00455">
    <property type="entry name" value="HTHTETR"/>
</dbReference>
<keyword evidence="3" id="KW-0804">Transcription</keyword>
<dbReference type="InterPro" id="IPR009057">
    <property type="entry name" value="Homeodomain-like_sf"/>
</dbReference>
<comment type="caution">
    <text evidence="6">The sequence shown here is derived from an EMBL/GenBank/DDBJ whole genome shotgun (WGS) entry which is preliminary data.</text>
</comment>
<organism evidence="6 7">
    <name type="scientific">Antricoccus suffuscus</name>
    <dbReference type="NCBI Taxonomy" id="1629062"/>
    <lineage>
        <taxon>Bacteria</taxon>
        <taxon>Bacillati</taxon>
        <taxon>Actinomycetota</taxon>
        <taxon>Actinomycetes</taxon>
        <taxon>Geodermatophilales</taxon>
        <taxon>Antricoccaceae</taxon>
        <taxon>Antricoccus</taxon>
    </lineage>
</organism>
<dbReference type="AlphaFoldDB" id="A0A2T1A2A1"/>
<reference evidence="6 7" key="1">
    <citation type="submission" date="2018-03" db="EMBL/GenBank/DDBJ databases">
        <title>Genomic Encyclopedia of Archaeal and Bacterial Type Strains, Phase II (KMG-II): from individual species to whole genera.</title>
        <authorList>
            <person name="Goeker M."/>
        </authorList>
    </citation>
    <scope>NUCLEOTIDE SEQUENCE [LARGE SCALE GENOMIC DNA]</scope>
    <source>
        <strain evidence="6 7">DSM 100065</strain>
    </source>
</reference>
<name>A0A2T1A2A1_9ACTN</name>
<evidence type="ECO:0000256" key="4">
    <source>
        <dbReference type="PROSITE-ProRule" id="PRU00335"/>
    </source>
</evidence>
<dbReference type="InterPro" id="IPR001647">
    <property type="entry name" value="HTH_TetR"/>
</dbReference>
<dbReference type="InterPro" id="IPR050109">
    <property type="entry name" value="HTH-type_TetR-like_transc_reg"/>
</dbReference>
<feature type="DNA-binding region" description="H-T-H motif" evidence="4">
    <location>
        <begin position="40"/>
        <end position="59"/>
    </location>
</feature>
<dbReference type="SUPFAM" id="SSF46689">
    <property type="entry name" value="Homeodomain-like"/>
    <property type="match status" value="1"/>
</dbReference>
<sequence>MASSVMATQGLRERKAARTRAQISRVAIGLFCSRGFDAVTMTQVAHEAEVGRATLFAYFPTKEDLVLERVRGNGPVQTVRQRAAGVSLVDALRAHCHETAARFARTDQGDVQGTRRVMGLILSTPVLRAGLQRLFDQQREDLAGLLSGEDPGLAGTWRAEVAAAQAMGVVLAVESHIYRWFVSGEPTDATPAPLAGEIDVAFDQLAAGLERCYPKRDD</sequence>
<dbReference type="PROSITE" id="PS50977">
    <property type="entry name" value="HTH_TETR_2"/>
    <property type="match status" value="1"/>
</dbReference>
<evidence type="ECO:0000313" key="6">
    <source>
        <dbReference type="EMBL" id="PRZ42713.1"/>
    </source>
</evidence>
<dbReference type="Pfam" id="PF00440">
    <property type="entry name" value="TetR_N"/>
    <property type="match status" value="1"/>
</dbReference>
<dbReference type="OrthoDB" id="5185169at2"/>
<evidence type="ECO:0000313" key="7">
    <source>
        <dbReference type="Proteomes" id="UP000237752"/>
    </source>
</evidence>
<evidence type="ECO:0000256" key="2">
    <source>
        <dbReference type="ARBA" id="ARBA00023125"/>
    </source>
</evidence>
<dbReference type="GO" id="GO:0003700">
    <property type="term" value="F:DNA-binding transcription factor activity"/>
    <property type="evidence" value="ECO:0007669"/>
    <property type="project" value="TreeGrafter"/>
</dbReference>
<dbReference type="EMBL" id="PVUE01000004">
    <property type="protein sequence ID" value="PRZ42713.1"/>
    <property type="molecule type" value="Genomic_DNA"/>
</dbReference>